<organism evidence="1 2">
    <name type="scientific">Agaribacillus aureus</name>
    <dbReference type="NCBI Taxonomy" id="3051825"/>
    <lineage>
        <taxon>Bacteria</taxon>
        <taxon>Pseudomonadati</taxon>
        <taxon>Bacteroidota</taxon>
        <taxon>Cytophagia</taxon>
        <taxon>Cytophagales</taxon>
        <taxon>Splendidivirgaceae</taxon>
        <taxon>Agaribacillus</taxon>
    </lineage>
</organism>
<dbReference type="InterPro" id="IPR036249">
    <property type="entry name" value="Thioredoxin-like_sf"/>
</dbReference>
<evidence type="ECO:0008006" key="3">
    <source>
        <dbReference type="Google" id="ProtNLM"/>
    </source>
</evidence>
<keyword evidence="2" id="KW-1185">Reference proteome</keyword>
<protein>
    <recommendedName>
        <fullName evidence="3">ATP10 protein</fullName>
    </recommendedName>
</protein>
<evidence type="ECO:0000313" key="2">
    <source>
        <dbReference type="Proteomes" id="UP001172083"/>
    </source>
</evidence>
<proteinExistence type="predicted"/>
<reference evidence="1" key="1">
    <citation type="submission" date="2023-06" db="EMBL/GenBank/DDBJ databases">
        <title>Genomic of Agaribacillus aureum.</title>
        <authorList>
            <person name="Wang G."/>
        </authorList>
    </citation>
    <scope>NUCLEOTIDE SEQUENCE</scope>
    <source>
        <strain evidence="1">BMA12</strain>
    </source>
</reference>
<evidence type="ECO:0000313" key="1">
    <source>
        <dbReference type="EMBL" id="MDN5212854.1"/>
    </source>
</evidence>
<comment type="caution">
    <text evidence="1">The sequence shown here is derived from an EMBL/GenBank/DDBJ whole genome shotgun (WGS) entry which is preliminary data.</text>
</comment>
<sequence>MRTTCYCLIYFLIFLCTGAYAQVGSQFPDLEGETLLNKQVFIPADTREKYTLLGMAYSKKSEEDLKTWFNPIYQKFIYKPKNPGLFYTEYDVNVYFVPMFTGVKKAAYGKVMKKMKSKTDPKLVPHIMFYKGELKKYKEALDFEKKDVPYFFVLDKKGKIVFATSGSYSENKLDEIEELLEE</sequence>
<dbReference type="PANTHER" id="PTHR28106:SF1">
    <property type="entry name" value="MITOCHONDRIAL ATPASE COMPLEX SUBUNIT ATP10"/>
    <property type="match status" value="1"/>
</dbReference>
<dbReference type="Pfam" id="PF05176">
    <property type="entry name" value="ATP-synt_10"/>
    <property type="match status" value="1"/>
</dbReference>
<dbReference type="SUPFAM" id="SSF52833">
    <property type="entry name" value="Thioredoxin-like"/>
    <property type="match status" value="1"/>
</dbReference>
<accession>A0ABT8L546</accession>
<dbReference type="EMBL" id="JAUJEB010000001">
    <property type="protein sequence ID" value="MDN5212854.1"/>
    <property type="molecule type" value="Genomic_DNA"/>
</dbReference>
<dbReference type="Proteomes" id="UP001172083">
    <property type="component" value="Unassembled WGS sequence"/>
</dbReference>
<dbReference type="RefSeq" id="WP_346758171.1">
    <property type="nucleotide sequence ID" value="NZ_JAUJEB010000001.1"/>
</dbReference>
<name>A0ABT8L546_9BACT</name>
<dbReference type="InterPro" id="IPR007849">
    <property type="entry name" value="ATP10"/>
</dbReference>
<dbReference type="Gene3D" id="3.40.30.10">
    <property type="entry name" value="Glutaredoxin"/>
    <property type="match status" value="1"/>
</dbReference>
<gene>
    <name evidence="1" type="ORF">QQ020_12385</name>
</gene>
<dbReference type="PANTHER" id="PTHR28106">
    <property type="entry name" value="MITOCHONDRIAL ATPASE COMPLEX SUBUNIT ATP10"/>
    <property type="match status" value="1"/>
</dbReference>